<dbReference type="Pfam" id="PF24032">
    <property type="entry name" value="YQBQ"/>
    <property type="match status" value="1"/>
</dbReference>
<feature type="domain" description="YqbQ/XkdQ" evidence="1">
    <location>
        <begin position="28"/>
        <end position="324"/>
    </location>
</feature>
<evidence type="ECO:0000313" key="3">
    <source>
        <dbReference type="Proteomes" id="UP000823611"/>
    </source>
</evidence>
<reference evidence="2" key="2">
    <citation type="journal article" date="2021" name="PeerJ">
        <title>Extensive microbial diversity within the chicken gut microbiome revealed by metagenomics and culture.</title>
        <authorList>
            <person name="Gilroy R."/>
            <person name="Ravi A."/>
            <person name="Getino M."/>
            <person name="Pursley I."/>
            <person name="Horton D.L."/>
            <person name="Alikhan N.F."/>
            <person name="Baker D."/>
            <person name="Gharbi K."/>
            <person name="Hall N."/>
            <person name="Watson M."/>
            <person name="Adriaenssens E.M."/>
            <person name="Foster-Nyarko E."/>
            <person name="Jarju S."/>
            <person name="Secka A."/>
            <person name="Antonio M."/>
            <person name="Oren A."/>
            <person name="Chaudhuri R.R."/>
            <person name="La Ragione R."/>
            <person name="Hildebrand F."/>
            <person name="Pallen M.J."/>
        </authorList>
    </citation>
    <scope>NUCLEOTIDE SEQUENCE</scope>
    <source>
        <strain evidence="2">F6-4510</strain>
    </source>
</reference>
<proteinExistence type="predicted"/>
<reference evidence="2" key="1">
    <citation type="submission" date="2020-10" db="EMBL/GenBank/DDBJ databases">
        <authorList>
            <person name="Gilroy R."/>
        </authorList>
    </citation>
    <scope>NUCLEOTIDE SEQUENCE</scope>
    <source>
        <strain evidence="2">F6-4510</strain>
    </source>
</reference>
<name>A0A9D9DVG4_9FIRM</name>
<dbReference type="Proteomes" id="UP000823611">
    <property type="component" value="Unassembled WGS sequence"/>
</dbReference>
<evidence type="ECO:0000259" key="1">
    <source>
        <dbReference type="Pfam" id="PF24032"/>
    </source>
</evidence>
<comment type="caution">
    <text evidence="2">The sequence shown here is derived from an EMBL/GenBank/DDBJ whole genome shotgun (WGS) entry which is preliminary data.</text>
</comment>
<dbReference type="AlphaFoldDB" id="A0A9D9DVG4"/>
<accession>A0A9D9DVG4</accession>
<protein>
    <recommendedName>
        <fullName evidence="1">YqbQ/XkdQ domain-containing protein</fullName>
    </recommendedName>
</protein>
<dbReference type="InterPro" id="IPR056937">
    <property type="entry name" value="YqbQ/XkdQ"/>
</dbReference>
<organism evidence="2 3">
    <name type="scientific">Candidatus Fimicola merdigallinarum</name>
    <dbReference type="NCBI Taxonomy" id="2840819"/>
    <lineage>
        <taxon>Bacteria</taxon>
        <taxon>Bacillati</taxon>
        <taxon>Bacillota</taxon>
        <taxon>Clostridia</taxon>
        <taxon>Lachnospirales</taxon>
        <taxon>Lachnospiraceae</taxon>
        <taxon>Lachnospiraceae incertae sedis</taxon>
        <taxon>Candidatus Fimicola</taxon>
    </lineage>
</organism>
<gene>
    <name evidence="2" type="ORF">IAC55_01170</name>
</gene>
<evidence type="ECO:0000313" key="2">
    <source>
        <dbReference type="EMBL" id="MBO8433917.1"/>
    </source>
</evidence>
<dbReference type="EMBL" id="JADIMX010000025">
    <property type="protein sequence ID" value="MBO8433917.1"/>
    <property type="molecule type" value="Genomic_DNA"/>
</dbReference>
<dbReference type="SUPFAM" id="SSF69279">
    <property type="entry name" value="Phage tail proteins"/>
    <property type="match status" value="1"/>
</dbReference>
<sequence>MGVDIIIRVIIDNNGSIFDVTDILYDEVTLTEYLRGSAGILTFSVIRDGIVNFIEGNKVILYVDDVMRFCGFIANKKRSSEQIIKVTAYNQIFYLSKNKDTYIYSGKTANQLINIICNDYGLKVGSLCDTRVVIEPRIEEGRTLLDIIETALDRTREISGIEYCFYDDCGKLTLKPIKDMVCKDIFSDWTNIYDFSYETDISKNTYNSVRFFKKQRNENAHLSYEFRDEDKIKKWGRLQYYERVDKDMNTAQMKALCDGIISKNGDVKKTLRINGFSDNAFIRGGSFVFIDMKDFSEISITELKVVERVVHIFENGEHRVKLDIRV</sequence>